<dbReference type="PROSITE" id="PS50137">
    <property type="entry name" value="DS_RBD"/>
    <property type="match status" value="3"/>
</dbReference>
<evidence type="ECO:0000256" key="4">
    <source>
        <dbReference type="ARBA" id="ARBA00022840"/>
    </source>
</evidence>
<dbReference type="GO" id="GO:0003725">
    <property type="term" value="F:double-stranded RNA binding"/>
    <property type="evidence" value="ECO:0007669"/>
    <property type="project" value="InterPro"/>
</dbReference>
<feature type="region of interest" description="Disordered" evidence="8">
    <location>
        <begin position="280"/>
        <end position="308"/>
    </location>
</feature>
<dbReference type="InterPro" id="IPR008271">
    <property type="entry name" value="Ser/Thr_kinase_AS"/>
</dbReference>
<evidence type="ECO:0000256" key="3">
    <source>
        <dbReference type="ARBA" id="ARBA00022777"/>
    </source>
</evidence>
<dbReference type="GO" id="GO:0005524">
    <property type="term" value="F:ATP binding"/>
    <property type="evidence" value="ECO:0007669"/>
    <property type="project" value="UniProtKB-UniRule"/>
</dbReference>
<dbReference type="FunFam" id="3.30.200.20:FF:000548">
    <property type="entry name" value="Z-DNA binding protein kinase"/>
    <property type="match status" value="1"/>
</dbReference>
<evidence type="ECO:0000256" key="2">
    <source>
        <dbReference type="ARBA" id="ARBA00022741"/>
    </source>
</evidence>
<reference evidence="11" key="1">
    <citation type="submission" date="2020-07" db="EMBL/GenBank/DDBJ databases">
        <title>Clarias magur genome sequencing, assembly and annotation.</title>
        <authorList>
            <person name="Kushwaha B."/>
            <person name="Kumar R."/>
            <person name="Das P."/>
            <person name="Joshi C.G."/>
            <person name="Kumar D."/>
            <person name="Nagpure N.S."/>
            <person name="Pandey M."/>
            <person name="Agarwal S."/>
            <person name="Srivastava S."/>
            <person name="Singh M."/>
            <person name="Sahoo L."/>
            <person name="Jayasankar P."/>
            <person name="Meher P.K."/>
            <person name="Koringa P.G."/>
            <person name="Iquebal M.A."/>
            <person name="Das S.P."/>
            <person name="Bit A."/>
            <person name="Patnaik S."/>
            <person name="Patel N."/>
            <person name="Shah T.M."/>
            <person name="Hinsu A."/>
            <person name="Jena J.K."/>
        </authorList>
    </citation>
    <scope>NUCLEOTIDE SEQUENCE</scope>
    <source>
        <strain evidence="11">CIFAMagur01</strain>
        <tissue evidence="11">Testis</tissue>
    </source>
</reference>
<feature type="compositionally biased region" description="Low complexity" evidence="8">
    <location>
        <begin position="280"/>
        <end position="291"/>
    </location>
</feature>
<dbReference type="PROSITE" id="PS50011">
    <property type="entry name" value="PROTEIN_KINASE_DOM"/>
    <property type="match status" value="1"/>
</dbReference>
<dbReference type="Gene3D" id="1.10.510.10">
    <property type="entry name" value="Transferase(Phosphotransferase) domain 1"/>
    <property type="match status" value="1"/>
</dbReference>
<dbReference type="PROSITE" id="PS00108">
    <property type="entry name" value="PROTEIN_KINASE_ST"/>
    <property type="match status" value="1"/>
</dbReference>
<keyword evidence="4 7" id="KW-0067">ATP-binding</keyword>
<dbReference type="Gene3D" id="3.30.200.20">
    <property type="entry name" value="Phosphorylase Kinase, domain 1"/>
    <property type="match status" value="1"/>
</dbReference>
<keyword evidence="12" id="KW-1185">Reference proteome</keyword>
<feature type="compositionally biased region" description="Polar residues" evidence="8">
    <location>
        <begin position="755"/>
        <end position="769"/>
    </location>
</feature>
<dbReference type="InterPro" id="IPR050339">
    <property type="entry name" value="CC_SR_Kinase"/>
</dbReference>
<sequence length="769" mass="85637">MDAGLKTYVSSLNEFAQKKSWTVSYDLVNTDGQEHLKTFTMQAVINGKIYPVGFGPNKKEAKQNAAKNALSALENDDSINTETNSTSSASLLSLTQPNFTCWLNEYSHKTRLQFRPVENTKMRTGSSIQMCSYTCQYVCDDKEFPEATGKNKKEAKEAAAKLVYETINGQEKEQVLDENASGEESLNQSFSNSRPSTPADPESTTSSENFIGLLNHYCQKFKLVYDFKSVEQKGPAHDLEFAYTVVINKKEFPEGRGKTTKEAKQKAAQLALSELSDSGLSSQILSPSSQSKSEDFLNSPSVPDPQPLHIKPRIQIAANFQNSPISNKKEQANINGQTKTHTVSNQPTSRFLVEFDSITRIGKGGFGRVFKARRKLEDTTFAVKIVKFTKKACREVKALSKLDHPNIVRYHTSWTENTEYRDETSESSSASSSESASEFLYIQMEFCEGETLREWIDKRNDHPEKYPERRREATEIIKQVLKAVKYVHLKKLYHRDLKPVNIMFGHDGGVKVGDFGLVTNEQRDDDGKLLERTKGAGTRSYMSPEQIQGRVYDRKVDIYAVGLIYFVLLWRFGTQSERQRLWHDIRSHGDDTATDHATHLHLLAAAHAIVPDLTLAAAELRIIPVAVIVSDLGLAAPIRGARHVTTGADIPALSAVLPPENVITRGRGDPALAHQATGEQGVLTLEDKLELLNIARVNAAKILGVEVVNLPASVRCIEEQAKKALKSEKRVRADPAPVKKPRQDESESDEDMGVSKTSPSRKPISFSIS</sequence>
<keyword evidence="6" id="KW-0694">RNA-binding</keyword>
<gene>
    <name evidence="11" type="primary">eif2ak2</name>
    <name evidence="11" type="ORF">DAT39_013685</name>
</gene>
<feature type="non-terminal residue" evidence="11">
    <location>
        <position position="1"/>
    </location>
</feature>
<feature type="binding site" evidence="7">
    <location>
        <position position="384"/>
    </location>
    <ligand>
        <name>ATP</name>
        <dbReference type="ChEBI" id="CHEBI:30616"/>
    </ligand>
</feature>
<evidence type="ECO:0000256" key="7">
    <source>
        <dbReference type="PROSITE-ProRule" id="PRU10141"/>
    </source>
</evidence>
<evidence type="ECO:0000256" key="8">
    <source>
        <dbReference type="SAM" id="MobiDB-lite"/>
    </source>
</evidence>
<feature type="domain" description="DRBM" evidence="10">
    <location>
        <begin position="98"/>
        <end position="169"/>
    </location>
</feature>
<accession>A0A8J4UK96</accession>
<evidence type="ECO:0000313" key="12">
    <source>
        <dbReference type="Proteomes" id="UP000727407"/>
    </source>
</evidence>
<keyword evidence="2 7" id="KW-0547">Nucleotide-binding</keyword>
<comment type="caution">
    <text evidence="11">The sequence shown here is derived from an EMBL/GenBank/DDBJ whole genome shotgun (WGS) entry which is preliminary data.</text>
</comment>
<dbReference type="InterPro" id="IPR017441">
    <property type="entry name" value="Protein_kinase_ATP_BS"/>
</dbReference>
<evidence type="ECO:0000256" key="5">
    <source>
        <dbReference type="ARBA" id="ARBA00037982"/>
    </source>
</evidence>
<dbReference type="Pfam" id="PF00035">
    <property type="entry name" value="dsrm"/>
    <property type="match status" value="3"/>
</dbReference>
<keyword evidence="1" id="KW-0808">Transferase</keyword>
<organism evidence="11 12">
    <name type="scientific">Clarias magur</name>
    <name type="common">Asian catfish</name>
    <name type="synonym">Macropteronotus magur</name>
    <dbReference type="NCBI Taxonomy" id="1594786"/>
    <lineage>
        <taxon>Eukaryota</taxon>
        <taxon>Metazoa</taxon>
        <taxon>Chordata</taxon>
        <taxon>Craniata</taxon>
        <taxon>Vertebrata</taxon>
        <taxon>Euteleostomi</taxon>
        <taxon>Actinopterygii</taxon>
        <taxon>Neopterygii</taxon>
        <taxon>Teleostei</taxon>
        <taxon>Ostariophysi</taxon>
        <taxon>Siluriformes</taxon>
        <taxon>Clariidae</taxon>
        <taxon>Clarias</taxon>
    </lineage>
</organism>
<dbReference type="InterPro" id="IPR000719">
    <property type="entry name" value="Prot_kinase_dom"/>
</dbReference>
<comment type="similarity">
    <text evidence="5">Belongs to the protein kinase superfamily. Ser/Thr protein kinase family. GCN2 subfamily.</text>
</comment>
<dbReference type="Gene3D" id="3.30.160.20">
    <property type="match status" value="3"/>
</dbReference>
<feature type="domain" description="Protein kinase" evidence="9">
    <location>
        <begin position="355"/>
        <end position="634"/>
    </location>
</feature>
<evidence type="ECO:0000256" key="1">
    <source>
        <dbReference type="ARBA" id="ARBA00022679"/>
    </source>
</evidence>
<dbReference type="SMART" id="SM00358">
    <property type="entry name" value="DSRM"/>
    <property type="match status" value="3"/>
</dbReference>
<dbReference type="GO" id="GO:0004694">
    <property type="term" value="F:eukaryotic translation initiation factor 2alpha kinase activity"/>
    <property type="evidence" value="ECO:0007669"/>
    <property type="project" value="TreeGrafter"/>
</dbReference>
<evidence type="ECO:0000259" key="9">
    <source>
        <dbReference type="PROSITE" id="PS50011"/>
    </source>
</evidence>
<feature type="region of interest" description="Disordered" evidence="8">
    <location>
        <begin position="725"/>
        <end position="769"/>
    </location>
</feature>
<name>A0A8J4UK96_CLAMG</name>
<dbReference type="InterPro" id="IPR014720">
    <property type="entry name" value="dsRBD_dom"/>
</dbReference>
<dbReference type="SUPFAM" id="SSF56112">
    <property type="entry name" value="Protein kinase-like (PK-like)"/>
    <property type="match status" value="1"/>
</dbReference>
<dbReference type="SUPFAM" id="SSF54768">
    <property type="entry name" value="dsRNA-binding domain-like"/>
    <property type="match status" value="3"/>
</dbReference>
<dbReference type="InterPro" id="IPR011009">
    <property type="entry name" value="Kinase-like_dom_sf"/>
</dbReference>
<dbReference type="Proteomes" id="UP000727407">
    <property type="component" value="Unassembled WGS sequence"/>
</dbReference>
<dbReference type="Pfam" id="PF00069">
    <property type="entry name" value="Pkinase"/>
    <property type="match status" value="1"/>
</dbReference>
<dbReference type="PROSITE" id="PS00107">
    <property type="entry name" value="PROTEIN_KINASE_ATP"/>
    <property type="match status" value="1"/>
</dbReference>
<dbReference type="AlphaFoldDB" id="A0A8J4UK96"/>
<evidence type="ECO:0000259" key="10">
    <source>
        <dbReference type="PROSITE" id="PS50137"/>
    </source>
</evidence>
<keyword evidence="3 11" id="KW-0418">Kinase</keyword>
<evidence type="ECO:0000256" key="6">
    <source>
        <dbReference type="PROSITE-ProRule" id="PRU00266"/>
    </source>
</evidence>
<feature type="compositionally biased region" description="Polar residues" evidence="8">
    <location>
        <begin position="182"/>
        <end position="206"/>
    </location>
</feature>
<feature type="domain" description="DRBM" evidence="10">
    <location>
        <begin position="209"/>
        <end position="277"/>
    </location>
</feature>
<dbReference type="Pfam" id="PF17069">
    <property type="entry name" value="RSRP"/>
    <property type="match status" value="1"/>
</dbReference>
<dbReference type="PANTHER" id="PTHR11042:SF194">
    <property type="entry name" value="DOUBLE-STRANDED RNA ACTIVATED PROTEIN KINASE"/>
    <property type="match status" value="1"/>
</dbReference>
<dbReference type="GO" id="GO:0005634">
    <property type="term" value="C:nucleus"/>
    <property type="evidence" value="ECO:0007669"/>
    <property type="project" value="TreeGrafter"/>
</dbReference>
<dbReference type="CDD" id="cd19903">
    <property type="entry name" value="DSRM_EIF2AK2_rpt1"/>
    <property type="match status" value="1"/>
</dbReference>
<dbReference type="PANTHER" id="PTHR11042">
    <property type="entry name" value="EUKARYOTIC TRANSLATION INITIATION FACTOR 2-ALPHA KINASE EIF2-ALPHA KINASE -RELATED"/>
    <property type="match status" value="1"/>
</dbReference>
<feature type="region of interest" description="Disordered" evidence="8">
    <location>
        <begin position="171"/>
        <end position="206"/>
    </location>
</feature>
<feature type="domain" description="DRBM" evidence="10">
    <location>
        <begin position="7"/>
        <end position="75"/>
    </location>
</feature>
<dbReference type="SMART" id="SM00220">
    <property type="entry name" value="S_TKc"/>
    <property type="match status" value="1"/>
</dbReference>
<dbReference type="EMBL" id="QNUK01000270">
    <property type="protein sequence ID" value="KAF5896602.1"/>
    <property type="molecule type" value="Genomic_DNA"/>
</dbReference>
<proteinExistence type="inferred from homology"/>
<dbReference type="InterPro" id="IPR044452">
    <property type="entry name" value="EIF2AK2_DSRM_1"/>
</dbReference>
<dbReference type="OrthoDB" id="341578at2759"/>
<evidence type="ECO:0000313" key="11">
    <source>
        <dbReference type="EMBL" id="KAF5896602.1"/>
    </source>
</evidence>
<dbReference type="GO" id="GO:0005737">
    <property type="term" value="C:cytoplasm"/>
    <property type="evidence" value="ECO:0007669"/>
    <property type="project" value="TreeGrafter"/>
</dbReference>
<protein>
    <submittedName>
        <fullName evidence="11">Interferon-induced, double-stranded RNA-activated protein kinase</fullName>
    </submittedName>
</protein>